<dbReference type="Proteomes" id="UP001384579">
    <property type="component" value="Unassembled WGS sequence"/>
</dbReference>
<organism evidence="2 3">
    <name type="scientific">Microcoleus anatoxicus PTRS2</name>
    <dbReference type="NCBI Taxonomy" id="2705321"/>
    <lineage>
        <taxon>Bacteria</taxon>
        <taxon>Bacillati</taxon>
        <taxon>Cyanobacteriota</taxon>
        <taxon>Cyanophyceae</taxon>
        <taxon>Oscillatoriophycideae</taxon>
        <taxon>Oscillatoriales</taxon>
        <taxon>Microcoleaceae</taxon>
        <taxon>Microcoleus</taxon>
        <taxon>Microcoleus anatoxicus</taxon>
    </lineage>
</organism>
<dbReference type="InterPro" id="IPR011335">
    <property type="entry name" value="Restrct_endonuc-II-like"/>
</dbReference>
<dbReference type="Pfam" id="PF05685">
    <property type="entry name" value="Uma2"/>
    <property type="match status" value="1"/>
</dbReference>
<evidence type="ECO:0000259" key="1">
    <source>
        <dbReference type="Pfam" id="PF05685"/>
    </source>
</evidence>
<dbReference type="InterPro" id="IPR012296">
    <property type="entry name" value="Nuclease_put_TT1808"/>
</dbReference>
<keyword evidence="3" id="KW-1185">Reference proteome</keyword>
<proteinExistence type="predicted"/>
<evidence type="ECO:0000313" key="2">
    <source>
        <dbReference type="EMBL" id="MEK0187414.1"/>
    </source>
</evidence>
<gene>
    <name evidence="2" type="ORF">WMG39_21535</name>
</gene>
<protein>
    <submittedName>
        <fullName evidence="2">Uma2 family endonuclease</fullName>
    </submittedName>
</protein>
<dbReference type="PANTHER" id="PTHR33352">
    <property type="entry name" value="SLR1095 PROTEIN"/>
    <property type="match status" value="1"/>
</dbReference>
<keyword evidence="2" id="KW-0540">Nuclease</keyword>
<reference evidence="2 3" key="1">
    <citation type="journal article" date="2020" name="Harmful Algae">
        <title>Molecular and morphological characterization of a novel dihydroanatoxin-a producing Microcoleus species (cyanobacteria) from the Russian River, California, USA.</title>
        <authorList>
            <person name="Conklin K.Y."/>
            <person name="Stancheva R."/>
            <person name="Otten T.G."/>
            <person name="Fadness R."/>
            <person name="Boyer G.L."/>
            <person name="Read B."/>
            <person name="Zhang X."/>
            <person name="Sheath R.G."/>
        </authorList>
    </citation>
    <scope>NUCLEOTIDE SEQUENCE [LARGE SCALE GENOMIC DNA]</scope>
    <source>
        <strain evidence="2 3">PTRS2</strain>
    </source>
</reference>
<feature type="domain" description="Putative restriction endonuclease" evidence="1">
    <location>
        <begin position="25"/>
        <end position="160"/>
    </location>
</feature>
<dbReference type="RefSeq" id="WP_340518993.1">
    <property type="nucleotide sequence ID" value="NZ_JBBLXS010000355.1"/>
</dbReference>
<dbReference type="InterPro" id="IPR008538">
    <property type="entry name" value="Uma2"/>
</dbReference>
<dbReference type="EMBL" id="JBBLXS010000355">
    <property type="protein sequence ID" value="MEK0187414.1"/>
    <property type="molecule type" value="Genomic_DNA"/>
</dbReference>
<evidence type="ECO:0000313" key="3">
    <source>
        <dbReference type="Proteomes" id="UP001384579"/>
    </source>
</evidence>
<comment type="caution">
    <text evidence="2">The sequence shown here is derived from an EMBL/GenBank/DDBJ whole genome shotgun (WGS) entry which is preliminary data.</text>
</comment>
<dbReference type="CDD" id="cd06260">
    <property type="entry name" value="DUF820-like"/>
    <property type="match status" value="1"/>
</dbReference>
<dbReference type="SUPFAM" id="SSF52980">
    <property type="entry name" value="Restriction endonuclease-like"/>
    <property type="match status" value="1"/>
</dbReference>
<dbReference type="GO" id="GO:0004519">
    <property type="term" value="F:endonuclease activity"/>
    <property type="evidence" value="ECO:0007669"/>
    <property type="project" value="UniProtKB-KW"/>
</dbReference>
<keyword evidence="2" id="KW-0255">Endonuclease</keyword>
<accession>A0ABU8YSK3</accession>
<sequence>MSDQITLDPSQYPDTTQLVQEDDTPLDSFINEKQQRLLTEVLSGYELNDGIPFIVAANVGIFRTVRHPAIVPDIFLSLNVTVADSWDRRDVRSYLLWEFGKPPEIAIEIVSPTPGNELGSKFTDYALMGVMYYVVYDPLGELSDRPLQIFQLQGGRYVPKTDTWFPLVDLGLTLWRGVFESVNDTWLRWCDAEGNVIATVEELAASLSQTQSQLTVSQLQLTESQLQLTESQNQTKQALLQGIQLGLQLKFGSSGLEIFEEISAIDDLNLLQTITSSLFTVEGLEDLRQIYLS</sequence>
<dbReference type="PANTHER" id="PTHR33352:SF3">
    <property type="entry name" value="SLR1612 PROTEIN"/>
    <property type="match status" value="1"/>
</dbReference>
<keyword evidence="2" id="KW-0378">Hydrolase</keyword>
<name>A0ABU8YSK3_9CYAN</name>
<dbReference type="Gene3D" id="3.90.1570.10">
    <property type="entry name" value="tt1808, chain A"/>
    <property type="match status" value="1"/>
</dbReference>